<evidence type="ECO:0000313" key="2">
    <source>
        <dbReference type="EMBL" id="KAF2399967.1"/>
    </source>
</evidence>
<feature type="region of interest" description="Disordered" evidence="1">
    <location>
        <begin position="14"/>
        <end position="48"/>
    </location>
</feature>
<organism evidence="2 3">
    <name type="scientific">Trichodelitschia bisporula</name>
    <dbReference type="NCBI Taxonomy" id="703511"/>
    <lineage>
        <taxon>Eukaryota</taxon>
        <taxon>Fungi</taxon>
        <taxon>Dikarya</taxon>
        <taxon>Ascomycota</taxon>
        <taxon>Pezizomycotina</taxon>
        <taxon>Dothideomycetes</taxon>
        <taxon>Dothideomycetes incertae sedis</taxon>
        <taxon>Phaeotrichales</taxon>
        <taxon>Phaeotrichaceae</taxon>
        <taxon>Trichodelitschia</taxon>
    </lineage>
</organism>
<feature type="region of interest" description="Disordered" evidence="1">
    <location>
        <begin position="308"/>
        <end position="365"/>
    </location>
</feature>
<dbReference type="EMBL" id="ML996696">
    <property type="protein sequence ID" value="KAF2399967.1"/>
    <property type="molecule type" value="Genomic_DNA"/>
</dbReference>
<evidence type="ECO:0000313" key="3">
    <source>
        <dbReference type="Proteomes" id="UP000799640"/>
    </source>
</evidence>
<reference evidence="2" key="1">
    <citation type="journal article" date="2020" name="Stud. Mycol.">
        <title>101 Dothideomycetes genomes: a test case for predicting lifestyles and emergence of pathogens.</title>
        <authorList>
            <person name="Haridas S."/>
            <person name="Albert R."/>
            <person name="Binder M."/>
            <person name="Bloem J."/>
            <person name="Labutti K."/>
            <person name="Salamov A."/>
            <person name="Andreopoulos B."/>
            <person name="Baker S."/>
            <person name="Barry K."/>
            <person name="Bills G."/>
            <person name="Bluhm B."/>
            <person name="Cannon C."/>
            <person name="Castanera R."/>
            <person name="Culley D."/>
            <person name="Daum C."/>
            <person name="Ezra D."/>
            <person name="Gonzalez J."/>
            <person name="Henrissat B."/>
            <person name="Kuo A."/>
            <person name="Liang C."/>
            <person name="Lipzen A."/>
            <person name="Lutzoni F."/>
            <person name="Magnuson J."/>
            <person name="Mondo S."/>
            <person name="Nolan M."/>
            <person name="Ohm R."/>
            <person name="Pangilinan J."/>
            <person name="Park H.-J."/>
            <person name="Ramirez L."/>
            <person name="Alfaro M."/>
            <person name="Sun H."/>
            <person name="Tritt A."/>
            <person name="Yoshinaga Y."/>
            <person name="Zwiers L.-H."/>
            <person name="Turgeon B."/>
            <person name="Goodwin S."/>
            <person name="Spatafora J."/>
            <person name="Crous P."/>
            <person name="Grigoriev I."/>
        </authorList>
    </citation>
    <scope>NUCLEOTIDE SEQUENCE</scope>
    <source>
        <strain evidence="2">CBS 262.69</strain>
    </source>
</reference>
<protein>
    <submittedName>
        <fullName evidence="2">Uncharacterized protein</fullName>
    </submittedName>
</protein>
<gene>
    <name evidence="2" type="ORF">EJ06DRAFT_41185</name>
</gene>
<evidence type="ECO:0000256" key="1">
    <source>
        <dbReference type="SAM" id="MobiDB-lite"/>
    </source>
</evidence>
<dbReference type="AlphaFoldDB" id="A0A6G1HVV0"/>
<sequence length="365" mass="41386">MAMEYQQYYAGYQDSAQSWSTRDADLDTANGDDDENRPPEHPIASMQGPFEESIADSVEHAEYAAAVLRKARSMKPKERRQRLLDTNEPNDSYNARWRANPSARYHPLSKVLAQIAFGVHLLHLQLAKSNEEVVRILQKHVDEVDSFIQRTEEDLDLALADIQERIKLLKVPMEHVDIFDIMLDDKQFRASILEGNEIIEKVVHRTAGLMNDLLVDVGKGKESTVDMSLYLARLDGKWPKDDQPTYERFETMRANTDAWLQCFETLQMKGNSLGVALVQLGSMLNIMSKRAAVANVPPTWINFQHQARHPPIKPDANVPLRSPDQSTRQTPPERPRCLRQRRSSNSPEAGKDIGAAPLRGTPQQA</sequence>
<proteinExistence type="predicted"/>
<accession>A0A6G1HVV0</accession>
<keyword evidence="3" id="KW-1185">Reference proteome</keyword>
<feature type="region of interest" description="Disordered" evidence="1">
    <location>
        <begin position="74"/>
        <end position="95"/>
    </location>
</feature>
<name>A0A6G1HVV0_9PEZI</name>
<dbReference type="OrthoDB" id="5389734at2759"/>
<dbReference type="Proteomes" id="UP000799640">
    <property type="component" value="Unassembled WGS sequence"/>
</dbReference>